<proteinExistence type="predicted"/>
<dbReference type="EMBL" id="QKWF01000025">
    <property type="protein sequence ID" value="PZM18561.1"/>
    <property type="molecule type" value="Genomic_DNA"/>
</dbReference>
<evidence type="ECO:0000313" key="2">
    <source>
        <dbReference type="Proteomes" id="UP000248662"/>
    </source>
</evidence>
<sequence length="224" mass="25896">MNLFHFTHNQNLPNKHGIDGTGELKSNPVLELCYVVDGHSKHPNSDILVSNFHLFILEKKEAFKYLINDDHEISKFLQNLIKEFHTSQYRKLIPAAMSVCLLIFNQEKVYSVHLGDCRLGLILEEELTWLTYPHSLTMCHIEDRNAKDLELTLRSSPDNHILTNSLNTKCIKKIEINIFNREDGTYLLATDGLWKLDTDRVLLTVKNKENYNEIDDLAFIIATS</sequence>
<evidence type="ECO:0000313" key="1">
    <source>
        <dbReference type="EMBL" id="PZM18561.1"/>
    </source>
</evidence>
<dbReference type="RefSeq" id="WP_034120997.1">
    <property type="nucleotide sequence ID" value="NZ_CP191650.1"/>
</dbReference>
<reference evidence="1 2" key="1">
    <citation type="submission" date="2018-06" db="EMBL/GenBank/DDBJ databases">
        <title>Carbapenemase-producing Acinetobacter spp. from environmental sources in an hospital from French Polynesia.</title>
        <authorList>
            <person name="Bonnin R.A."/>
            <person name="Levy M."/>
            <person name="Cuzon G."/>
            <person name="Dortet L."/>
            <person name="Naas T."/>
        </authorList>
    </citation>
    <scope>NUCLEOTIDE SEQUENCE [LARGE SCALE GENOMIC DNA]</scope>
    <source>
        <strain evidence="1 2">R10</strain>
    </source>
</reference>
<dbReference type="AlphaFoldDB" id="A0A334YWI3"/>
<organism evidence="1 2">
    <name type="scientific">Acinetobacter baumannii</name>
    <dbReference type="NCBI Taxonomy" id="470"/>
    <lineage>
        <taxon>Bacteria</taxon>
        <taxon>Pseudomonadati</taxon>
        <taxon>Pseudomonadota</taxon>
        <taxon>Gammaproteobacteria</taxon>
        <taxon>Moraxellales</taxon>
        <taxon>Moraxellaceae</taxon>
        <taxon>Acinetobacter</taxon>
        <taxon>Acinetobacter calcoaceticus/baumannii complex</taxon>
    </lineage>
</organism>
<dbReference type="InterPro" id="IPR036457">
    <property type="entry name" value="PPM-type-like_dom_sf"/>
</dbReference>
<gene>
    <name evidence="1" type="ORF">DOL94_03290</name>
</gene>
<dbReference type="Proteomes" id="UP000248662">
    <property type="component" value="Unassembled WGS sequence"/>
</dbReference>
<comment type="caution">
    <text evidence="1">The sequence shown here is derived from an EMBL/GenBank/DDBJ whole genome shotgun (WGS) entry which is preliminary data.</text>
</comment>
<protein>
    <submittedName>
        <fullName evidence="1">Serine/threonine protein phosphatase</fullName>
    </submittedName>
</protein>
<name>A0A334YWI3_ACIBA</name>
<dbReference type="SUPFAM" id="SSF81606">
    <property type="entry name" value="PP2C-like"/>
    <property type="match status" value="1"/>
</dbReference>
<accession>A0A334YWI3</accession>
<dbReference type="Gene3D" id="3.60.40.10">
    <property type="entry name" value="PPM-type phosphatase domain"/>
    <property type="match status" value="1"/>
</dbReference>